<protein>
    <submittedName>
        <fullName evidence="2">Uncharacterized protein</fullName>
    </submittedName>
</protein>
<evidence type="ECO:0000313" key="2">
    <source>
        <dbReference type="EMBL" id="SDN64021.1"/>
    </source>
</evidence>
<dbReference type="EMBL" id="FNGY01000008">
    <property type="protein sequence ID" value="SDN64021.1"/>
    <property type="molecule type" value="Genomic_DNA"/>
</dbReference>
<keyword evidence="1" id="KW-0812">Transmembrane</keyword>
<feature type="transmembrane region" description="Helical" evidence="1">
    <location>
        <begin position="35"/>
        <end position="54"/>
    </location>
</feature>
<dbReference type="InterPro" id="IPR029062">
    <property type="entry name" value="Class_I_gatase-like"/>
</dbReference>
<keyword evidence="3" id="KW-1185">Reference proteome</keyword>
<dbReference type="RefSeq" id="WP_074611218.1">
    <property type="nucleotide sequence ID" value="NZ_FNGY01000008.1"/>
</dbReference>
<sequence length="594" mass="67107">MDFKYLVIGLCLILGGFLLFKEWRRANKARRALRLLASSIAVICFALFIFPVTYQVERPERPHELNFLSTGAIKDTVKNLKGRLLTTDAGLFQSLKMPKLGLIADLPYFLKSEPEINHLNIYGYGLTTDELSALQGYQLNFHPSARPKGLISASWNPRLKSSETLSVQGIYNQEGDLPVKILLQGLGESLDSLTINAKGENTFSLKGRPKQTGRAVYHLIALQGKDTLAKEPVPVAVQPALPLKILLLAAHPDFEYKFLKNWLFEKQYPVIFRSRISKDKYSTDFLNTENINVNRINSTLLNKIDLLVIDEGELEALSAAELASIRTAVDSGLGLLLRITGVKATTAISRGFDRYESPELKNKTLTVQLPEQERLFGPLPFEQALFLRTATTDQPVLTEKTGKVLVSSRIHGMGKVTATVVPTTYNWLLNGQKEDYADFWSALLNRTARKAAATELWNIDPVIPVFRQRINITVDQDAAEKVPLIISNGLRLSPLQNIALPFQWQVSTWATKPGWNELNLNGKTAFFYVYREQDWKEQRNIAKLKATAAFVKGQKSTINPLETNILMKKQVSIWWFFFPFLLAVTFLWYETKML</sequence>
<accession>A0A1H0D2E2</accession>
<organism evidence="2 3">
    <name type="scientific">Pedobacter steynii</name>
    <dbReference type="NCBI Taxonomy" id="430522"/>
    <lineage>
        <taxon>Bacteria</taxon>
        <taxon>Pseudomonadati</taxon>
        <taxon>Bacteroidota</taxon>
        <taxon>Sphingobacteriia</taxon>
        <taxon>Sphingobacteriales</taxon>
        <taxon>Sphingobacteriaceae</taxon>
        <taxon>Pedobacter</taxon>
    </lineage>
</organism>
<proteinExistence type="predicted"/>
<dbReference type="AlphaFoldDB" id="A0A1H0D2E2"/>
<feature type="transmembrane region" description="Helical" evidence="1">
    <location>
        <begin position="6"/>
        <end position="23"/>
    </location>
</feature>
<name>A0A1H0D2E2_9SPHI</name>
<gene>
    <name evidence="2" type="ORF">SAMN05421820_108281</name>
</gene>
<evidence type="ECO:0000313" key="3">
    <source>
        <dbReference type="Proteomes" id="UP000183200"/>
    </source>
</evidence>
<dbReference type="Gene3D" id="3.40.50.880">
    <property type="match status" value="1"/>
</dbReference>
<reference evidence="3" key="1">
    <citation type="submission" date="2016-10" db="EMBL/GenBank/DDBJ databases">
        <authorList>
            <person name="Varghese N."/>
            <person name="Submissions S."/>
        </authorList>
    </citation>
    <scope>NUCLEOTIDE SEQUENCE [LARGE SCALE GENOMIC DNA]</scope>
    <source>
        <strain evidence="3">DSM 19110</strain>
    </source>
</reference>
<evidence type="ECO:0000256" key="1">
    <source>
        <dbReference type="SAM" id="Phobius"/>
    </source>
</evidence>
<keyword evidence="1" id="KW-1133">Transmembrane helix</keyword>
<dbReference type="OrthoDB" id="980086at2"/>
<keyword evidence="1" id="KW-0472">Membrane</keyword>
<dbReference type="SUPFAM" id="SSF52317">
    <property type="entry name" value="Class I glutamine amidotransferase-like"/>
    <property type="match status" value="1"/>
</dbReference>
<feature type="transmembrane region" description="Helical" evidence="1">
    <location>
        <begin position="572"/>
        <end position="589"/>
    </location>
</feature>
<dbReference type="Proteomes" id="UP000183200">
    <property type="component" value="Unassembled WGS sequence"/>
</dbReference>